<evidence type="ECO:0000256" key="3">
    <source>
        <dbReference type="ARBA" id="ARBA00023163"/>
    </source>
</evidence>
<dbReference type="InterPro" id="IPR014757">
    <property type="entry name" value="Tscrpt_reg_IclR_C"/>
</dbReference>
<reference evidence="6 7" key="1">
    <citation type="submission" date="2019-01" db="EMBL/GenBank/DDBJ databases">
        <title>Complete genome sequence of Cohnella hallensis HS21 isolated from Korean fir (Abies koreana) rhizospheric soil.</title>
        <authorList>
            <person name="Jiang L."/>
            <person name="Kang S.W."/>
            <person name="Kim S."/>
            <person name="Jung J."/>
            <person name="Kim C.Y."/>
            <person name="Kim D.H."/>
            <person name="Kim S.W."/>
            <person name="Lee J."/>
        </authorList>
    </citation>
    <scope>NUCLEOTIDE SEQUENCE [LARGE SCALE GENOMIC DNA]</scope>
    <source>
        <strain evidence="6 7">HS21</strain>
    </source>
</reference>
<dbReference type="Gene3D" id="1.10.10.10">
    <property type="entry name" value="Winged helix-like DNA-binding domain superfamily/Winged helix DNA-binding domain"/>
    <property type="match status" value="1"/>
</dbReference>
<keyword evidence="1" id="KW-0805">Transcription regulation</keyword>
<dbReference type="Gene3D" id="3.30.450.40">
    <property type="match status" value="1"/>
</dbReference>
<dbReference type="InterPro" id="IPR036388">
    <property type="entry name" value="WH-like_DNA-bd_sf"/>
</dbReference>
<evidence type="ECO:0000313" key="6">
    <source>
        <dbReference type="EMBL" id="BBI31878.1"/>
    </source>
</evidence>
<dbReference type="Pfam" id="PF09339">
    <property type="entry name" value="HTH_IclR"/>
    <property type="match status" value="1"/>
</dbReference>
<evidence type="ECO:0000313" key="7">
    <source>
        <dbReference type="Proteomes" id="UP000289856"/>
    </source>
</evidence>
<dbReference type="SUPFAM" id="SSF55781">
    <property type="entry name" value="GAF domain-like"/>
    <property type="match status" value="1"/>
</dbReference>
<dbReference type="InterPro" id="IPR036390">
    <property type="entry name" value="WH_DNA-bd_sf"/>
</dbReference>
<dbReference type="GO" id="GO:0003700">
    <property type="term" value="F:DNA-binding transcription factor activity"/>
    <property type="evidence" value="ECO:0007669"/>
    <property type="project" value="TreeGrafter"/>
</dbReference>
<dbReference type="PROSITE" id="PS51077">
    <property type="entry name" value="HTH_ICLR"/>
    <property type="match status" value="1"/>
</dbReference>
<keyword evidence="7" id="KW-1185">Reference proteome</keyword>
<dbReference type="SUPFAM" id="SSF46785">
    <property type="entry name" value="Winged helix' DNA-binding domain"/>
    <property type="match status" value="1"/>
</dbReference>
<dbReference type="InterPro" id="IPR029016">
    <property type="entry name" value="GAF-like_dom_sf"/>
</dbReference>
<proteinExistence type="predicted"/>
<dbReference type="InterPro" id="IPR050707">
    <property type="entry name" value="HTH_MetabolicPath_Reg"/>
</dbReference>
<keyword evidence="2 6" id="KW-0238">DNA-binding</keyword>
<dbReference type="AlphaFoldDB" id="A0A3T1D1E7"/>
<protein>
    <submittedName>
        <fullName evidence="6">DNA-binding transcriptional regulator KdgR</fullName>
    </submittedName>
</protein>
<dbReference type="GO" id="GO:0003677">
    <property type="term" value="F:DNA binding"/>
    <property type="evidence" value="ECO:0007669"/>
    <property type="project" value="UniProtKB-KW"/>
</dbReference>
<dbReference type="Proteomes" id="UP000289856">
    <property type="component" value="Chromosome"/>
</dbReference>
<feature type="domain" description="HTH iclR-type" evidence="4">
    <location>
        <begin position="9"/>
        <end position="70"/>
    </location>
</feature>
<evidence type="ECO:0000256" key="2">
    <source>
        <dbReference type="ARBA" id="ARBA00023125"/>
    </source>
</evidence>
<sequence length="262" mass="29053">MSGMDTDQLQTLDRGLEVMMRLVERDGAWGVAELSLASGFNKSTTFRILRTLQRRGFVSQLPDGKYEARVEIFQFIMDRLSDRLNVQRVARSELERLASEVKETVTLSIISNRQVKCLDKVDSTAAVHVTHLLGRLSPIHLGSSGKAILAFLEQQEQDSYMDPLSLKSSSENAIIDVHKLTNDLEITRRVGYSESHQELDQGVSAVAAPIFDRFGRINGSLTILGFTQDFTSDITKQYGEAVKKAAATISVALGYSLVPRTS</sequence>
<evidence type="ECO:0000256" key="1">
    <source>
        <dbReference type="ARBA" id="ARBA00023015"/>
    </source>
</evidence>
<keyword evidence="3" id="KW-0804">Transcription</keyword>
<evidence type="ECO:0000259" key="5">
    <source>
        <dbReference type="PROSITE" id="PS51078"/>
    </source>
</evidence>
<dbReference type="PROSITE" id="PS51078">
    <property type="entry name" value="ICLR_ED"/>
    <property type="match status" value="1"/>
</dbReference>
<dbReference type="EMBL" id="AP019400">
    <property type="protein sequence ID" value="BBI31878.1"/>
    <property type="molecule type" value="Genomic_DNA"/>
</dbReference>
<feature type="domain" description="IclR-ED" evidence="5">
    <location>
        <begin position="71"/>
        <end position="255"/>
    </location>
</feature>
<dbReference type="KEGG" id="cohn:KCTCHS21_12770"/>
<evidence type="ECO:0000259" key="4">
    <source>
        <dbReference type="PROSITE" id="PS51077"/>
    </source>
</evidence>
<dbReference type="PANTHER" id="PTHR30136:SF24">
    <property type="entry name" value="HTH-TYPE TRANSCRIPTIONAL REPRESSOR ALLR"/>
    <property type="match status" value="1"/>
</dbReference>
<organism evidence="6 7">
    <name type="scientific">Cohnella abietis</name>
    <dbReference type="NCBI Taxonomy" id="2507935"/>
    <lineage>
        <taxon>Bacteria</taxon>
        <taxon>Bacillati</taxon>
        <taxon>Bacillota</taxon>
        <taxon>Bacilli</taxon>
        <taxon>Bacillales</taxon>
        <taxon>Paenibacillaceae</taxon>
        <taxon>Cohnella</taxon>
    </lineage>
</organism>
<dbReference type="InterPro" id="IPR005471">
    <property type="entry name" value="Tscrpt_reg_IclR_N"/>
</dbReference>
<gene>
    <name evidence="6" type="ORF">KCTCHS21_12770</name>
</gene>
<dbReference type="GO" id="GO:0045892">
    <property type="term" value="P:negative regulation of DNA-templated transcription"/>
    <property type="evidence" value="ECO:0007669"/>
    <property type="project" value="TreeGrafter"/>
</dbReference>
<name>A0A3T1D1E7_9BACL</name>
<accession>A0A3T1D1E7</accession>
<dbReference type="SMART" id="SM00346">
    <property type="entry name" value="HTH_ICLR"/>
    <property type="match status" value="1"/>
</dbReference>
<dbReference type="PANTHER" id="PTHR30136">
    <property type="entry name" value="HELIX-TURN-HELIX TRANSCRIPTIONAL REGULATOR, ICLR FAMILY"/>
    <property type="match status" value="1"/>
</dbReference>
<dbReference type="OrthoDB" id="9791752at2"/>
<dbReference type="RefSeq" id="WP_130605998.1">
    <property type="nucleotide sequence ID" value="NZ_AP019400.1"/>
</dbReference>
<dbReference type="Pfam" id="PF01614">
    <property type="entry name" value="IclR_C"/>
    <property type="match status" value="1"/>
</dbReference>